<dbReference type="Proteomes" id="UP000708208">
    <property type="component" value="Unassembled WGS sequence"/>
</dbReference>
<proteinExistence type="predicted"/>
<protein>
    <submittedName>
        <fullName evidence="1">Uncharacterized protein</fullName>
    </submittedName>
</protein>
<reference evidence="1" key="1">
    <citation type="submission" date="2021-06" db="EMBL/GenBank/DDBJ databases">
        <authorList>
            <person name="Hodson N. C."/>
            <person name="Mongue J. A."/>
            <person name="Jaron S. K."/>
        </authorList>
    </citation>
    <scope>NUCLEOTIDE SEQUENCE</scope>
</reference>
<organism evidence="1 2">
    <name type="scientific">Allacma fusca</name>
    <dbReference type="NCBI Taxonomy" id="39272"/>
    <lineage>
        <taxon>Eukaryota</taxon>
        <taxon>Metazoa</taxon>
        <taxon>Ecdysozoa</taxon>
        <taxon>Arthropoda</taxon>
        <taxon>Hexapoda</taxon>
        <taxon>Collembola</taxon>
        <taxon>Symphypleona</taxon>
        <taxon>Sminthuridae</taxon>
        <taxon>Allacma</taxon>
    </lineage>
</organism>
<feature type="non-terminal residue" evidence="1">
    <location>
        <position position="1"/>
    </location>
</feature>
<dbReference type="EMBL" id="CAJVCH010296307">
    <property type="protein sequence ID" value="CAG7785422.1"/>
    <property type="molecule type" value="Genomic_DNA"/>
</dbReference>
<dbReference type="AlphaFoldDB" id="A0A8J2KBU7"/>
<gene>
    <name evidence="1" type="ORF">AFUS01_LOCUS24047</name>
</gene>
<accession>A0A8J2KBU7</accession>
<comment type="caution">
    <text evidence="1">The sequence shown here is derived from an EMBL/GenBank/DDBJ whole genome shotgun (WGS) entry which is preliminary data.</text>
</comment>
<evidence type="ECO:0000313" key="2">
    <source>
        <dbReference type="Proteomes" id="UP000708208"/>
    </source>
</evidence>
<sequence length="43" mass="4827">DTLPTRTLLHDWLGLNPWNDTTTITCHHHLPCTNAATDCVLKS</sequence>
<name>A0A8J2KBU7_9HEXA</name>
<evidence type="ECO:0000313" key="1">
    <source>
        <dbReference type="EMBL" id="CAG7785422.1"/>
    </source>
</evidence>
<keyword evidence="2" id="KW-1185">Reference proteome</keyword>